<keyword evidence="3" id="KW-1185">Reference proteome</keyword>
<dbReference type="VEuPathDB" id="MicrosporidiaDB:THOM_2780"/>
<dbReference type="Proteomes" id="UP000011185">
    <property type="component" value="Unassembled WGS sequence"/>
</dbReference>
<dbReference type="HOGENOM" id="CLU_164198_0_0_1"/>
<dbReference type="AlphaFoldDB" id="L7JS53"/>
<proteinExistence type="predicted"/>
<gene>
    <name evidence="2" type="ORF">THOM_2780</name>
</gene>
<reference evidence="2 3" key="1">
    <citation type="journal article" date="2012" name="PLoS Pathog.">
        <title>The genome of the obligate intracellular parasite Trachipleistophora hominis: new insights into microsporidian genome dynamics and reductive evolution.</title>
        <authorList>
            <person name="Heinz E."/>
            <person name="Williams T.A."/>
            <person name="Nakjang S."/>
            <person name="Noel C.J."/>
            <person name="Swan D.C."/>
            <person name="Goldberg A.V."/>
            <person name="Harris S.R."/>
            <person name="Weinmaier T."/>
            <person name="Markert S."/>
            <person name="Becher D."/>
            <person name="Bernhardt J."/>
            <person name="Dagan T."/>
            <person name="Hacker C."/>
            <person name="Lucocq J.M."/>
            <person name="Schweder T."/>
            <person name="Rattei T."/>
            <person name="Hall N."/>
            <person name="Hirt R.P."/>
            <person name="Embley T.M."/>
        </authorList>
    </citation>
    <scope>NUCLEOTIDE SEQUENCE [LARGE SCALE GENOMIC DNA]</scope>
</reference>
<evidence type="ECO:0000259" key="1">
    <source>
        <dbReference type="Pfam" id="PF17032"/>
    </source>
</evidence>
<dbReference type="EMBL" id="JH994049">
    <property type="protein sequence ID" value="ELQ74303.1"/>
    <property type="molecule type" value="Genomic_DNA"/>
</dbReference>
<organism evidence="2 3">
    <name type="scientific">Trachipleistophora hominis</name>
    <name type="common">Microsporidian parasite</name>
    <dbReference type="NCBI Taxonomy" id="72359"/>
    <lineage>
        <taxon>Eukaryota</taxon>
        <taxon>Fungi</taxon>
        <taxon>Fungi incertae sedis</taxon>
        <taxon>Microsporidia</taxon>
        <taxon>Pleistophoridae</taxon>
        <taxon>Trachipleistophora</taxon>
    </lineage>
</organism>
<dbReference type="InParanoid" id="L7JS53"/>
<evidence type="ECO:0000313" key="2">
    <source>
        <dbReference type="EMBL" id="ELQ74303.1"/>
    </source>
</evidence>
<evidence type="ECO:0000313" key="3">
    <source>
        <dbReference type="Proteomes" id="UP000011185"/>
    </source>
</evidence>
<sequence>MSHMCQCLICGVMTKIKSKKNENAVEDVYCPFCSNNVDAADIIHKYYFTFFFIPLFPVGSSTKYVGCEVCKGKFSDGRVRICHKCRNIILNDYRYCGRCGDAVGYL</sequence>
<feature type="domain" description="Zinc-ribbon 15" evidence="1">
    <location>
        <begin position="28"/>
        <end position="100"/>
    </location>
</feature>
<protein>
    <recommendedName>
        <fullName evidence="1">Zinc-ribbon 15 domain-containing protein</fullName>
    </recommendedName>
</protein>
<dbReference type="InterPro" id="IPR031493">
    <property type="entry name" value="Zinc_ribbon_15"/>
</dbReference>
<accession>L7JS53</accession>
<dbReference type="OMA" id="LNDYRYC"/>
<dbReference type="OrthoDB" id="2188272at2759"/>
<dbReference type="Pfam" id="PF17032">
    <property type="entry name" value="Zn_ribbon_15"/>
    <property type="match status" value="1"/>
</dbReference>
<name>L7JS53_TRAHO</name>